<dbReference type="EMBL" id="KV417269">
    <property type="protein sequence ID" value="KZP00356.1"/>
    <property type="molecule type" value="Genomic_DNA"/>
</dbReference>
<feature type="compositionally biased region" description="Low complexity" evidence="1">
    <location>
        <begin position="242"/>
        <end position="251"/>
    </location>
</feature>
<evidence type="ECO:0000313" key="3">
    <source>
        <dbReference type="Proteomes" id="UP000076738"/>
    </source>
</evidence>
<dbReference type="AlphaFoldDB" id="A0A167QXQ9"/>
<gene>
    <name evidence="2" type="ORF">CALVIDRAFT_272092</name>
</gene>
<name>A0A167QXQ9_CALVF</name>
<feature type="compositionally biased region" description="Gly residues" evidence="1">
    <location>
        <begin position="276"/>
        <end position="285"/>
    </location>
</feature>
<feature type="compositionally biased region" description="Polar residues" evidence="1">
    <location>
        <begin position="476"/>
        <end position="498"/>
    </location>
</feature>
<feature type="compositionally biased region" description="Low complexity" evidence="1">
    <location>
        <begin position="434"/>
        <end position="447"/>
    </location>
</feature>
<sequence>MMDDPHARLGTSSPAPKHDAEPYELHHYDPAPSPQPNPSSYSSPPVQSDLWNAPAQQYDYSQQLAYTPSYVGSYPGSEYSQEFGGRSFDVSDDEFMFGPPRHVDDDASSQHNPDEYDPAQYDALLGSAALSVGSDQQSIFEIQQQSLAAFTNPQEYGGYAPGAGGSPASSARARSRASSVSSFHSHSPHLGAAQPPNPISDFGALSFTHPSSPFVPPTPPMQRSVSPFVGGISEPSPPPSHMMPQSPGQKPQSPPQLMIPEGGGPGGLVPPPQQQGGNGLLGVGGPQINLTPATPISALTAKPGDNQRGFQDILRDITAGRGPTSQQGQRFPTQGNPQHPVWPPPASQHTQPPMLPSLPPFGAQFGNYAYAPRVRSKSETNLNGRPQFPPAPGGWDGSQGMGISNSSNNNSSSSNNSSRWAATVRPPSSPTRLVCSSPPSAGSSAVPGPCPARSNPGSWATRARAARSAAAHPCSPTRSACPTTSLPSTRTTARSSRP</sequence>
<feature type="region of interest" description="Disordered" evidence="1">
    <location>
        <begin position="153"/>
        <end position="498"/>
    </location>
</feature>
<feature type="compositionally biased region" description="Low complexity" evidence="1">
    <location>
        <begin position="166"/>
        <end position="189"/>
    </location>
</feature>
<feature type="compositionally biased region" description="Low complexity" evidence="1">
    <location>
        <begin position="460"/>
        <end position="471"/>
    </location>
</feature>
<feature type="compositionally biased region" description="Polar residues" evidence="1">
    <location>
        <begin position="323"/>
        <end position="337"/>
    </location>
</feature>
<feature type="compositionally biased region" description="Low complexity" evidence="1">
    <location>
        <begin position="38"/>
        <end position="48"/>
    </location>
</feature>
<dbReference type="Proteomes" id="UP000076738">
    <property type="component" value="Unassembled WGS sequence"/>
</dbReference>
<feature type="region of interest" description="Disordered" evidence="1">
    <location>
        <begin position="90"/>
        <end position="118"/>
    </location>
</feature>
<keyword evidence="3" id="KW-1185">Reference proteome</keyword>
<protein>
    <submittedName>
        <fullName evidence="2">Uncharacterized protein</fullName>
    </submittedName>
</protein>
<evidence type="ECO:0000256" key="1">
    <source>
        <dbReference type="SAM" id="MobiDB-lite"/>
    </source>
</evidence>
<proteinExistence type="predicted"/>
<organism evidence="2 3">
    <name type="scientific">Calocera viscosa (strain TUFC12733)</name>
    <dbReference type="NCBI Taxonomy" id="1330018"/>
    <lineage>
        <taxon>Eukaryota</taxon>
        <taxon>Fungi</taxon>
        <taxon>Dikarya</taxon>
        <taxon>Basidiomycota</taxon>
        <taxon>Agaricomycotina</taxon>
        <taxon>Dacrymycetes</taxon>
        <taxon>Dacrymycetales</taxon>
        <taxon>Dacrymycetaceae</taxon>
        <taxon>Calocera</taxon>
    </lineage>
</organism>
<accession>A0A167QXQ9</accession>
<feature type="region of interest" description="Disordered" evidence="1">
    <location>
        <begin position="1"/>
        <end position="55"/>
    </location>
</feature>
<feature type="compositionally biased region" description="Low complexity" evidence="1">
    <location>
        <begin position="404"/>
        <end position="418"/>
    </location>
</feature>
<feature type="compositionally biased region" description="Basic and acidic residues" evidence="1">
    <location>
        <begin position="16"/>
        <end position="29"/>
    </location>
</feature>
<evidence type="ECO:0000313" key="2">
    <source>
        <dbReference type="EMBL" id="KZP00356.1"/>
    </source>
</evidence>
<reference evidence="2 3" key="1">
    <citation type="journal article" date="2016" name="Mol. Biol. Evol.">
        <title>Comparative Genomics of Early-Diverging Mushroom-Forming Fungi Provides Insights into the Origins of Lignocellulose Decay Capabilities.</title>
        <authorList>
            <person name="Nagy L.G."/>
            <person name="Riley R."/>
            <person name="Tritt A."/>
            <person name="Adam C."/>
            <person name="Daum C."/>
            <person name="Floudas D."/>
            <person name="Sun H."/>
            <person name="Yadav J.S."/>
            <person name="Pangilinan J."/>
            <person name="Larsson K.H."/>
            <person name="Matsuura K."/>
            <person name="Barry K."/>
            <person name="Labutti K."/>
            <person name="Kuo R."/>
            <person name="Ohm R.A."/>
            <person name="Bhattacharya S.S."/>
            <person name="Shirouzu T."/>
            <person name="Yoshinaga Y."/>
            <person name="Martin F.M."/>
            <person name="Grigoriev I.V."/>
            <person name="Hibbett D.S."/>
        </authorList>
    </citation>
    <scope>NUCLEOTIDE SEQUENCE [LARGE SCALE GENOMIC DNA]</scope>
    <source>
        <strain evidence="2 3">TUFC12733</strain>
    </source>
</reference>